<dbReference type="PANTHER" id="PTHR22683:SF41">
    <property type="entry name" value="DNA TRANSLOCASE FTSK"/>
    <property type="match status" value="1"/>
</dbReference>
<evidence type="ECO:0000256" key="17">
    <source>
        <dbReference type="SAM" id="MobiDB-lite"/>
    </source>
</evidence>
<evidence type="ECO:0000256" key="8">
    <source>
        <dbReference type="ARBA" id="ARBA00022829"/>
    </source>
</evidence>
<dbReference type="EMBL" id="JAUEDK010000002">
    <property type="protein sequence ID" value="MDN0073494.1"/>
    <property type="molecule type" value="Genomic_DNA"/>
</dbReference>
<evidence type="ECO:0000313" key="20">
    <source>
        <dbReference type="EMBL" id="MDN0073494.1"/>
    </source>
</evidence>
<evidence type="ECO:0000256" key="3">
    <source>
        <dbReference type="ARBA" id="ARBA00006474"/>
    </source>
</evidence>
<proteinExistence type="inferred from homology"/>
<dbReference type="Proteomes" id="UP001168540">
    <property type="component" value="Unassembled WGS sequence"/>
</dbReference>
<comment type="caution">
    <text evidence="20">The sequence shown here is derived from an EMBL/GenBank/DDBJ whole genome shotgun (WGS) entry which is preliminary data.</text>
</comment>
<dbReference type="InterPro" id="IPR036388">
    <property type="entry name" value="WH-like_DNA-bd_sf"/>
</dbReference>
<dbReference type="InterPro" id="IPR018541">
    <property type="entry name" value="Ftsk_gamma"/>
</dbReference>
<feature type="transmembrane region" description="Helical" evidence="18">
    <location>
        <begin position="146"/>
        <end position="166"/>
    </location>
</feature>
<feature type="transmembrane region" description="Helical" evidence="18">
    <location>
        <begin position="28"/>
        <end position="50"/>
    </location>
</feature>
<evidence type="ECO:0000256" key="11">
    <source>
        <dbReference type="ARBA" id="ARBA00023125"/>
    </source>
</evidence>
<organism evidence="20 21">
    <name type="scientific">Crenobacter oryzisoli</name>
    <dbReference type="NCBI Taxonomy" id="3056844"/>
    <lineage>
        <taxon>Bacteria</taxon>
        <taxon>Pseudomonadati</taxon>
        <taxon>Pseudomonadota</taxon>
        <taxon>Betaproteobacteria</taxon>
        <taxon>Neisseriales</taxon>
        <taxon>Neisseriaceae</taxon>
        <taxon>Crenobacter</taxon>
    </lineage>
</organism>
<evidence type="ECO:0000256" key="15">
    <source>
        <dbReference type="ARBA" id="ARBA00025923"/>
    </source>
</evidence>
<feature type="transmembrane region" description="Helical" evidence="18">
    <location>
        <begin position="113"/>
        <end position="134"/>
    </location>
</feature>
<reference evidence="20" key="1">
    <citation type="submission" date="2023-06" db="EMBL/GenBank/DDBJ databases">
        <authorList>
            <person name="Zhang S."/>
        </authorList>
    </citation>
    <scope>NUCLEOTIDE SEQUENCE</scope>
    <source>
        <strain evidence="20">SG2303</strain>
    </source>
</reference>
<comment type="subcellular location">
    <subcellularLocation>
        <location evidence="1">Cell inner membrane</location>
    </subcellularLocation>
    <subcellularLocation>
        <location evidence="2">Cell membrane</location>
        <topology evidence="2">Multi-pass membrane protein</topology>
    </subcellularLocation>
</comment>
<dbReference type="PANTHER" id="PTHR22683">
    <property type="entry name" value="SPORULATION PROTEIN RELATED"/>
    <property type="match status" value="1"/>
</dbReference>
<keyword evidence="5" id="KW-0132">Cell division</keyword>
<keyword evidence="6 18" id="KW-0812">Transmembrane</keyword>
<evidence type="ECO:0000256" key="13">
    <source>
        <dbReference type="ARBA" id="ARBA00023306"/>
    </source>
</evidence>
<keyword evidence="13" id="KW-0131">Cell cycle</keyword>
<dbReference type="InterPro" id="IPR003593">
    <property type="entry name" value="AAA+_ATPase"/>
</dbReference>
<evidence type="ECO:0000256" key="7">
    <source>
        <dbReference type="ARBA" id="ARBA00022741"/>
    </source>
</evidence>
<comment type="function">
    <text evidence="14">Essential cell division protein that coordinates cell division and chromosome segregation. The N-terminus is involved in assembly of the cell-division machinery. The C-terminus functions as a DNA motor that moves dsDNA in an ATP-dependent manner towards the dif recombination site, which is located within the replication terminus region. Translocation stops specifically at Xer-dif sites, where FtsK interacts with the Xer recombinase, allowing activation of chromosome unlinking by recombination. FtsK orienting polar sequences (KOPS) guide the direction of DNA translocation. FtsK can remove proteins from DNA as it translocates, but translocation stops specifically at XerCD-dif site, thereby preventing removal of XerC and XerD from dif.</text>
</comment>
<keyword evidence="4" id="KW-1003">Cell membrane</keyword>
<dbReference type="InterPro" id="IPR025199">
    <property type="entry name" value="FtsK_4TM"/>
</dbReference>
<dbReference type="Gene3D" id="3.40.50.300">
    <property type="entry name" value="P-loop containing nucleotide triphosphate hydrolases"/>
    <property type="match status" value="1"/>
</dbReference>
<gene>
    <name evidence="20" type="ORF">QU481_01090</name>
</gene>
<dbReference type="Gene3D" id="3.30.980.40">
    <property type="match status" value="1"/>
</dbReference>
<comment type="similarity">
    <text evidence="3">Belongs to the FtsK/SpoIIIE/SftA family.</text>
</comment>
<dbReference type="Pfam" id="PF13491">
    <property type="entry name" value="FtsK_4TM"/>
    <property type="match status" value="1"/>
</dbReference>
<keyword evidence="11" id="KW-0238">DNA-binding</keyword>
<evidence type="ECO:0000256" key="1">
    <source>
        <dbReference type="ARBA" id="ARBA00004533"/>
    </source>
</evidence>
<keyword evidence="7 16" id="KW-0547">Nucleotide-binding</keyword>
<evidence type="ECO:0000259" key="19">
    <source>
        <dbReference type="PROSITE" id="PS50901"/>
    </source>
</evidence>
<accession>A0ABT7XIU7</accession>
<dbReference type="InterPro" id="IPR036390">
    <property type="entry name" value="WH_DNA-bd_sf"/>
</dbReference>
<evidence type="ECO:0000256" key="18">
    <source>
        <dbReference type="SAM" id="Phobius"/>
    </source>
</evidence>
<feature type="region of interest" description="Disordered" evidence="17">
    <location>
        <begin position="218"/>
        <end position="255"/>
    </location>
</feature>
<evidence type="ECO:0000256" key="16">
    <source>
        <dbReference type="PROSITE-ProRule" id="PRU00289"/>
    </source>
</evidence>
<dbReference type="Pfam" id="PF17854">
    <property type="entry name" value="FtsK_alpha"/>
    <property type="match status" value="1"/>
</dbReference>
<feature type="binding site" evidence="16">
    <location>
        <begin position="459"/>
        <end position="466"/>
    </location>
    <ligand>
        <name>ATP</name>
        <dbReference type="ChEBI" id="CHEBI:30616"/>
    </ligand>
</feature>
<keyword evidence="21" id="KW-1185">Reference proteome</keyword>
<dbReference type="SMART" id="SM00843">
    <property type="entry name" value="Ftsk_gamma"/>
    <property type="match status" value="1"/>
</dbReference>
<dbReference type="Gene3D" id="1.10.10.10">
    <property type="entry name" value="Winged helix-like DNA-binding domain superfamily/Winged helix DNA-binding domain"/>
    <property type="match status" value="1"/>
</dbReference>
<feature type="domain" description="FtsK" evidence="19">
    <location>
        <begin position="442"/>
        <end position="651"/>
    </location>
</feature>
<dbReference type="InterPro" id="IPR041027">
    <property type="entry name" value="FtsK_alpha"/>
</dbReference>
<dbReference type="InterPro" id="IPR050206">
    <property type="entry name" value="FtsK/SpoIIIE/SftA"/>
</dbReference>
<evidence type="ECO:0000256" key="6">
    <source>
        <dbReference type="ARBA" id="ARBA00022692"/>
    </source>
</evidence>
<comment type="subunit">
    <text evidence="15">Homohexamer. Forms a ring that surrounds DNA.</text>
</comment>
<evidence type="ECO:0000256" key="12">
    <source>
        <dbReference type="ARBA" id="ARBA00023136"/>
    </source>
</evidence>
<dbReference type="InterPro" id="IPR002543">
    <property type="entry name" value="FtsK_dom"/>
</dbReference>
<keyword evidence="8" id="KW-0159">Chromosome partition</keyword>
<dbReference type="Pfam" id="PF09397">
    <property type="entry name" value="FtsK_gamma"/>
    <property type="match status" value="1"/>
</dbReference>
<evidence type="ECO:0000256" key="5">
    <source>
        <dbReference type="ARBA" id="ARBA00022618"/>
    </source>
</evidence>
<dbReference type="RefSeq" id="WP_289828020.1">
    <property type="nucleotide sequence ID" value="NZ_JAUEDK010000002.1"/>
</dbReference>
<dbReference type="PROSITE" id="PS50901">
    <property type="entry name" value="FTSK"/>
    <property type="match status" value="1"/>
</dbReference>
<evidence type="ECO:0000256" key="10">
    <source>
        <dbReference type="ARBA" id="ARBA00022989"/>
    </source>
</evidence>
<protein>
    <submittedName>
        <fullName evidence="20">DNA translocase FtsK 4TM domain-containing protein</fullName>
    </submittedName>
</protein>
<evidence type="ECO:0000256" key="9">
    <source>
        <dbReference type="ARBA" id="ARBA00022840"/>
    </source>
</evidence>
<dbReference type="InterPro" id="IPR027417">
    <property type="entry name" value="P-loop_NTPase"/>
</dbReference>
<dbReference type="SUPFAM" id="SSF46785">
    <property type="entry name" value="Winged helix' DNA-binding domain"/>
    <property type="match status" value="1"/>
</dbReference>
<keyword evidence="10 18" id="KW-1133">Transmembrane helix</keyword>
<evidence type="ECO:0000256" key="2">
    <source>
        <dbReference type="ARBA" id="ARBA00004651"/>
    </source>
</evidence>
<sequence>MRLFKRKAVVKNSSTPLPPRLVTLLREAWWLLMAVAAVYLVIALFSYSALDPSWSHSSSDPTIRNVGGAFGAWLSDMLLYVFGYSAWWLVTFCLAGIAWGYRRLSLENRGFKPSPIAMAASGGFLMLILSSASLEALFLHGKALSLPLAAGGMFGRFIGGGLGHAFGATGATLLLSVFFAIGFSLFTGWSWLDIMEKTGTWLEETGLLAWQKLQSGLQNRPRKADKPTKTEPATSAKPAPVETTPEPVLSEEAELDDDDIPFDTAAAPRREPVLNEAAPIAAPVPAAPPKPAKPVQSSLFADPSDNALPGLALLEAPQEQQLPVTPETVEATSRLIEKKLADFGVEVKVVAAYPGPVITRYEIEPAVGVKGAQIVNLMKDLARALSLVSIRVVETIPGKTYMGLELPNPKRQIVRLSEIVGADVYQNSDSKLTMAMGKDIAGTPIVANLAKMPHVLVAGTTGSGKSVAINAMILSLLYKATPDEVRLIMVDPKMLELSIYEGIPHLLAPVVTDMKHAANALNWCVGEMEKRYKLMSKVGVRNLAGYNQKIKEAERAGQKIANPFSLTPETPEPLETLPLIVVVIDELADLMMVAGKKIEELIARLAQKARAAGIHLILATQRPSVDVITGLIKANIPTRIAFQVSSKIDSRTILDQMGAEALLGQGDMLYLPPGTGYPLRVHGAFVADDEVHHVVEYLKTTGEPDYIDGILSGGAEDGGGEFGASGGEGGGEADALYDEAVAIVLKTRKASISSVQRHLRIGYNRAARLIEQMETAGLVSPMETNGNRTVLVPARED</sequence>
<evidence type="ECO:0000256" key="4">
    <source>
        <dbReference type="ARBA" id="ARBA00022475"/>
    </source>
</evidence>
<dbReference type="SMART" id="SM00382">
    <property type="entry name" value="AAA"/>
    <property type="match status" value="1"/>
</dbReference>
<dbReference type="SUPFAM" id="SSF52540">
    <property type="entry name" value="P-loop containing nucleoside triphosphate hydrolases"/>
    <property type="match status" value="1"/>
</dbReference>
<feature type="transmembrane region" description="Helical" evidence="18">
    <location>
        <begin position="173"/>
        <end position="192"/>
    </location>
</feature>
<keyword evidence="9 16" id="KW-0067">ATP-binding</keyword>
<evidence type="ECO:0000313" key="21">
    <source>
        <dbReference type="Proteomes" id="UP001168540"/>
    </source>
</evidence>
<dbReference type="Pfam" id="PF01580">
    <property type="entry name" value="FtsK_SpoIIIE"/>
    <property type="match status" value="1"/>
</dbReference>
<keyword evidence="12 18" id="KW-0472">Membrane</keyword>
<dbReference type="CDD" id="cd01127">
    <property type="entry name" value="TrwB_TraG_TraD_VirD4"/>
    <property type="match status" value="1"/>
</dbReference>
<feature type="transmembrane region" description="Helical" evidence="18">
    <location>
        <begin position="77"/>
        <end position="101"/>
    </location>
</feature>
<evidence type="ECO:0000256" key="14">
    <source>
        <dbReference type="ARBA" id="ARBA00024784"/>
    </source>
</evidence>
<name>A0ABT7XIU7_9NEIS</name>